<evidence type="ECO:0000256" key="1">
    <source>
        <dbReference type="ARBA" id="ARBA00006484"/>
    </source>
</evidence>
<dbReference type="EMBL" id="CALYLO010000005">
    <property type="protein sequence ID" value="CAH8246695.1"/>
    <property type="molecule type" value="Genomic_DNA"/>
</dbReference>
<dbReference type="CDD" id="cd11731">
    <property type="entry name" value="Lin1944_like_SDR_c"/>
    <property type="match status" value="1"/>
</dbReference>
<dbReference type="SUPFAM" id="SSF51735">
    <property type="entry name" value="NAD(P)-binding Rossmann-fold domains"/>
    <property type="match status" value="1"/>
</dbReference>
<accession>A0ABM9G4L5</accession>
<dbReference type="Gene3D" id="3.40.50.720">
    <property type="entry name" value="NAD(P)-binding Rossmann-like Domain"/>
    <property type="match status" value="1"/>
</dbReference>
<dbReference type="InterPro" id="IPR051122">
    <property type="entry name" value="SDR_DHRS6-like"/>
</dbReference>
<dbReference type="InterPro" id="IPR036291">
    <property type="entry name" value="NAD(P)-bd_dom_sf"/>
</dbReference>
<evidence type="ECO:0000313" key="4">
    <source>
        <dbReference type="Proteomes" id="UP001154322"/>
    </source>
</evidence>
<dbReference type="Pfam" id="PF13561">
    <property type="entry name" value="adh_short_C2"/>
    <property type="match status" value="1"/>
</dbReference>
<evidence type="ECO:0000313" key="3">
    <source>
        <dbReference type="EMBL" id="CAH8246695.1"/>
    </source>
</evidence>
<dbReference type="PANTHER" id="PTHR43477:SF1">
    <property type="entry name" value="DIHYDROANTICAPSIN 7-DEHYDROGENASE"/>
    <property type="match status" value="1"/>
</dbReference>
<comment type="similarity">
    <text evidence="1">Belongs to the short-chain dehydrogenases/reductases (SDR) family.</text>
</comment>
<dbReference type="InterPro" id="IPR002347">
    <property type="entry name" value="SDR_fam"/>
</dbReference>
<name>A0ABM9G4L5_9BACL</name>
<comment type="caution">
    <text evidence="3">The sequence shown here is derived from an EMBL/GenBank/DDBJ whole genome shotgun (WGS) entry which is preliminary data.</text>
</comment>
<dbReference type="Proteomes" id="UP001154322">
    <property type="component" value="Unassembled WGS sequence"/>
</dbReference>
<dbReference type="NCBIfam" id="NF005754">
    <property type="entry name" value="PRK07578.1"/>
    <property type="match status" value="1"/>
</dbReference>
<organism evidence="3 4">
    <name type="scientific">Paenibacillus melissococcoides</name>
    <dbReference type="NCBI Taxonomy" id="2912268"/>
    <lineage>
        <taxon>Bacteria</taxon>
        <taxon>Bacillati</taxon>
        <taxon>Bacillota</taxon>
        <taxon>Bacilli</taxon>
        <taxon>Bacillales</taxon>
        <taxon>Paenibacillaceae</taxon>
        <taxon>Paenibacillus</taxon>
    </lineage>
</organism>
<evidence type="ECO:0000256" key="2">
    <source>
        <dbReference type="ARBA" id="ARBA00023002"/>
    </source>
</evidence>
<reference evidence="3" key="1">
    <citation type="submission" date="2022-06" db="EMBL/GenBank/DDBJ databases">
        <authorList>
            <person name="Dietemann V."/>
            <person name="Ory F."/>
            <person name="Dainat B."/>
            <person name="Oberhansli S."/>
        </authorList>
    </citation>
    <scope>NUCLEOTIDE SEQUENCE</scope>
    <source>
        <strain evidence="3">Ena-SAMPLE-TAB-26-04-2022-14:26:32:270-5432</strain>
    </source>
</reference>
<sequence length="199" mass="21108">MKILIVGASGTIGRAVAAELEARHDIIRAGRQGLDVQVDITDPGSIRAMYEATGEVDAVISATGSAYFGPLADMTPEQNELSIGSKLKGQVNLVLLGHRYVRDRGSFTLTTGIMMDDPILQGASAAMANGGVKAFVKAAAIEMPRGIRINSVSPNVLEESMDVYGAFFPGFDPVPARRVALAYRKSVEGAQTGQSYEVY</sequence>
<proteinExistence type="inferred from homology"/>
<dbReference type="RefSeq" id="WP_213429189.1">
    <property type="nucleotide sequence ID" value="NZ_AP031286.1"/>
</dbReference>
<keyword evidence="4" id="KW-1185">Reference proteome</keyword>
<gene>
    <name evidence="3" type="ORF">WJ0W_003929</name>
</gene>
<protein>
    <submittedName>
        <fullName evidence="3">Short chain dehydrogenase</fullName>
    </submittedName>
</protein>
<dbReference type="PANTHER" id="PTHR43477">
    <property type="entry name" value="DIHYDROANTICAPSIN 7-DEHYDROGENASE"/>
    <property type="match status" value="1"/>
</dbReference>
<keyword evidence="2" id="KW-0560">Oxidoreductase</keyword>
<dbReference type="PRINTS" id="PR00081">
    <property type="entry name" value="GDHRDH"/>
</dbReference>